<dbReference type="AlphaFoldDB" id="A0A9P6MC89"/>
<feature type="non-terminal residue" evidence="2">
    <location>
        <position position="205"/>
    </location>
</feature>
<accession>A0A9P6MC89</accession>
<dbReference type="Proteomes" id="UP000703661">
    <property type="component" value="Unassembled WGS sequence"/>
</dbReference>
<name>A0A9P6MC89_9FUNG</name>
<comment type="caution">
    <text evidence="2">The sequence shown here is derived from an EMBL/GenBank/DDBJ whole genome shotgun (WGS) entry which is preliminary data.</text>
</comment>
<organism evidence="2 3">
    <name type="scientific">Entomortierella chlamydospora</name>
    <dbReference type="NCBI Taxonomy" id="101097"/>
    <lineage>
        <taxon>Eukaryota</taxon>
        <taxon>Fungi</taxon>
        <taxon>Fungi incertae sedis</taxon>
        <taxon>Mucoromycota</taxon>
        <taxon>Mortierellomycotina</taxon>
        <taxon>Mortierellomycetes</taxon>
        <taxon>Mortierellales</taxon>
        <taxon>Mortierellaceae</taxon>
        <taxon>Entomortierella</taxon>
    </lineage>
</organism>
<evidence type="ECO:0000256" key="1">
    <source>
        <dbReference type="SAM" id="MobiDB-lite"/>
    </source>
</evidence>
<keyword evidence="3" id="KW-1185">Reference proteome</keyword>
<protein>
    <submittedName>
        <fullName evidence="2">Uncharacterized protein</fullName>
    </submittedName>
</protein>
<dbReference type="EMBL" id="JAAAID010004936">
    <property type="protein sequence ID" value="KAF9991878.1"/>
    <property type="molecule type" value="Genomic_DNA"/>
</dbReference>
<proteinExistence type="predicted"/>
<gene>
    <name evidence="2" type="ORF">BGZ80_008839</name>
</gene>
<evidence type="ECO:0000313" key="3">
    <source>
        <dbReference type="Proteomes" id="UP000703661"/>
    </source>
</evidence>
<evidence type="ECO:0000313" key="2">
    <source>
        <dbReference type="EMBL" id="KAF9991878.1"/>
    </source>
</evidence>
<feature type="non-terminal residue" evidence="2">
    <location>
        <position position="1"/>
    </location>
</feature>
<reference evidence="2" key="1">
    <citation type="journal article" date="2020" name="Fungal Divers.">
        <title>Resolving the Mortierellaceae phylogeny through synthesis of multi-gene phylogenetics and phylogenomics.</title>
        <authorList>
            <person name="Vandepol N."/>
            <person name="Liber J."/>
            <person name="Desiro A."/>
            <person name="Na H."/>
            <person name="Kennedy M."/>
            <person name="Barry K."/>
            <person name="Grigoriev I.V."/>
            <person name="Miller A.N."/>
            <person name="O'Donnell K."/>
            <person name="Stajich J.E."/>
            <person name="Bonito G."/>
        </authorList>
    </citation>
    <scope>NUCLEOTIDE SEQUENCE</scope>
    <source>
        <strain evidence="2">NRRL 2769</strain>
    </source>
</reference>
<feature type="region of interest" description="Disordered" evidence="1">
    <location>
        <begin position="186"/>
        <end position="205"/>
    </location>
</feature>
<sequence length="205" mass="23258">INWKKHVVTFHDKFCIKNCIKQYPVSLSELLLSENILAPDNCVKSLSPETFESESSPRAPEISAPVPEIFVPIPETSALVPEISALVPEIPESEFCFPDLASCHLHFLETEPLDSFYPDLGPTIEDYYLCQSYLDHYHSRFLELNPLEPEVTTLHNLETTPVTLPHHYSDLASLFEDKEPGVLPPHRPFDHTIPLEPDSKVPFGR</sequence>